<comment type="subunit">
    <text evidence="2">Interacts with ARRB1.</text>
</comment>
<name>A0AAQ4P9B4_GASAC</name>
<feature type="domain" description="G-protein coupled receptors family 1 profile" evidence="15">
    <location>
        <begin position="56"/>
        <end position="345"/>
    </location>
</feature>
<evidence type="ECO:0000256" key="5">
    <source>
        <dbReference type="ARBA" id="ARBA00022500"/>
    </source>
</evidence>
<evidence type="ECO:0000256" key="14">
    <source>
        <dbReference type="SAM" id="Phobius"/>
    </source>
</evidence>
<dbReference type="AlphaFoldDB" id="A0AAQ4P9B4"/>
<dbReference type="Proteomes" id="UP000007635">
    <property type="component" value="Chromosome XV"/>
</dbReference>
<evidence type="ECO:0000256" key="7">
    <source>
        <dbReference type="ARBA" id="ARBA00022989"/>
    </source>
</evidence>
<dbReference type="Gene3D" id="1.20.1070.10">
    <property type="entry name" value="Rhodopsin 7-helix transmembrane proteins"/>
    <property type="match status" value="1"/>
</dbReference>
<dbReference type="GO" id="GO:0004992">
    <property type="term" value="F:platelet activating factor receptor activity"/>
    <property type="evidence" value="ECO:0007669"/>
    <property type="project" value="InterPro"/>
</dbReference>
<dbReference type="InterPro" id="IPR002282">
    <property type="entry name" value="PAF_rcpt"/>
</dbReference>
<evidence type="ECO:0000256" key="3">
    <source>
        <dbReference type="ARBA" id="ARBA00016224"/>
    </source>
</evidence>
<reference evidence="16 17" key="1">
    <citation type="journal article" date="2021" name="G3 (Bethesda)">
        <title>Improved contiguity of the threespine stickleback genome using long-read sequencing.</title>
        <authorList>
            <person name="Nath S."/>
            <person name="Shaw D.E."/>
            <person name="White M.A."/>
        </authorList>
    </citation>
    <scope>NUCLEOTIDE SEQUENCE [LARGE SCALE GENOMIC DNA]</scope>
    <source>
        <strain evidence="16 17">Lake Benthic</strain>
    </source>
</reference>
<evidence type="ECO:0000256" key="12">
    <source>
        <dbReference type="ARBA" id="ARBA00023180"/>
    </source>
</evidence>
<keyword evidence="13" id="KW-0807">Transducer</keyword>
<organism evidence="16 17">
    <name type="scientific">Gasterosteus aculeatus aculeatus</name>
    <name type="common">three-spined stickleback</name>
    <dbReference type="NCBI Taxonomy" id="481459"/>
    <lineage>
        <taxon>Eukaryota</taxon>
        <taxon>Metazoa</taxon>
        <taxon>Chordata</taxon>
        <taxon>Craniata</taxon>
        <taxon>Vertebrata</taxon>
        <taxon>Euteleostomi</taxon>
        <taxon>Actinopterygii</taxon>
        <taxon>Neopterygii</taxon>
        <taxon>Teleostei</taxon>
        <taxon>Neoteleostei</taxon>
        <taxon>Acanthomorphata</taxon>
        <taxon>Eupercaria</taxon>
        <taxon>Perciformes</taxon>
        <taxon>Cottioidei</taxon>
        <taxon>Gasterosteales</taxon>
        <taxon>Gasterosteidae</taxon>
        <taxon>Gasterosteus</taxon>
    </lineage>
</organism>
<dbReference type="InterPro" id="IPR017452">
    <property type="entry name" value="GPCR_Rhodpsn_7TM"/>
</dbReference>
<keyword evidence="12" id="KW-0325">Glycoprotein</keyword>
<evidence type="ECO:0000256" key="6">
    <source>
        <dbReference type="ARBA" id="ARBA00022692"/>
    </source>
</evidence>
<evidence type="ECO:0000313" key="17">
    <source>
        <dbReference type="Proteomes" id="UP000007635"/>
    </source>
</evidence>
<evidence type="ECO:0000256" key="8">
    <source>
        <dbReference type="ARBA" id="ARBA00023040"/>
    </source>
</evidence>
<dbReference type="PANTHER" id="PTHR24233:SF6">
    <property type="entry name" value="PLATELET-ACTIVATING FACTOR RECEPTOR"/>
    <property type="match status" value="1"/>
</dbReference>
<accession>A0AAQ4P9B4</accession>
<sequence>MLLFSLPQTEMMVSTTEQVALNVTPRLDSSVFLDSEFRYVAFPVVYSIIFILGITANLYVLFVLRRLRESKSMGEICIYMINLTIGDLLFVTFLPFWIDYFRRDGNWIFQDVMCRLSGSLFFINTYSSVLFLCAISVSRYWAVTRPLDVATSDHRTRGIILSVFIWLFTLATAILFLIQPGTHTDDNNVTRCFEGYQNTPVSTKVHVFAFHLTIVIGFFLVFFVVVVCNFLIARTLLSKGPPRAEMQSATVTSRKSQRTVSFSSRKRRGVKQRALQMLFSVVGVFVVCFLPHHACQCFWTLAVLHIEEGFGHVDWSQKTRQALNDAHQITWLLMSLNCILDPVVYFFATQKFKGFIMAHIKKIARGGSCSTTLTSEGSMHSQRHQSEH</sequence>
<feature type="transmembrane region" description="Helical" evidence="14">
    <location>
        <begin position="118"/>
        <end position="137"/>
    </location>
</feature>
<protein>
    <recommendedName>
        <fullName evidence="3">Platelet-activating factor receptor</fullName>
    </recommendedName>
</protein>
<keyword evidence="10" id="KW-1015">Disulfide bond</keyword>
<keyword evidence="7 14" id="KW-1133">Transmembrane helix</keyword>
<evidence type="ECO:0000256" key="11">
    <source>
        <dbReference type="ARBA" id="ARBA00023170"/>
    </source>
</evidence>
<comment type="subcellular location">
    <subcellularLocation>
        <location evidence="1">Cell membrane</location>
        <topology evidence="1">Multi-pass membrane protein</topology>
    </subcellularLocation>
</comment>
<dbReference type="PRINTS" id="PR00237">
    <property type="entry name" value="GPCRRHODOPSN"/>
</dbReference>
<dbReference type="SUPFAM" id="SSF81321">
    <property type="entry name" value="Family A G protein-coupled receptor-like"/>
    <property type="match status" value="1"/>
</dbReference>
<dbReference type="Pfam" id="PF00001">
    <property type="entry name" value="7tm_1"/>
    <property type="match status" value="1"/>
</dbReference>
<feature type="transmembrane region" description="Helical" evidence="14">
    <location>
        <begin position="158"/>
        <end position="178"/>
    </location>
</feature>
<dbReference type="PANTHER" id="PTHR24233">
    <property type="entry name" value="P2Y PURINOCEPTOR-RELATED G-PROTEIN COUPLED RECEPTOR"/>
    <property type="match status" value="1"/>
</dbReference>
<evidence type="ECO:0000256" key="13">
    <source>
        <dbReference type="ARBA" id="ARBA00023224"/>
    </source>
</evidence>
<dbReference type="GeneTree" id="ENSGT01110000267167"/>
<evidence type="ECO:0000256" key="1">
    <source>
        <dbReference type="ARBA" id="ARBA00004651"/>
    </source>
</evidence>
<reference evidence="16" key="2">
    <citation type="submission" date="2025-05" db="UniProtKB">
        <authorList>
            <consortium name="Ensembl"/>
        </authorList>
    </citation>
    <scope>IDENTIFICATION</scope>
</reference>
<dbReference type="Ensembl" id="ENSGACT00000046255.1">
    <property type="protein sequence ID" value="ENSGACP00000035394.1"/>
    <property type="gene ID" value="ENSGACG00000036321.1"/>
</dbReference>
<feature type="transmembrane region" description="Helical" evidence="14">
    <location>
        <begin position="208"/>
        <end position="233"/>
    </location>
</feature>
<dbReference type="Ensembl" id="ENSGACT00000081742.1">
    <property type="protein sequence ID" value="ENSGACP00000042173.1"/>
    <property type="gene ID" value="ENSGACG00000036321.1"/>
</dbReference>
<feature type="transmembrane region" description="Helical" evidence="14">
    <location>
        <begin position="329"/>
        <end position="348"/>
    </location>
</feature>
<dbReference type="InterPro" id="IPR000276">
    <property type="entry name" value="GPCR_Rhodpsn"/>
</dbReference>
<dbReference type="GO" id="GO:0005886">
    <property type="term" value="C:plasma membrane"/>
    <property type="evidence" value="ECO:0007669"/>
    <property type="project" value="UniProtKB-SubCell"/>
</dbReference>
<evidence type="ECO:0000313" key="16">
    <source>
        <dbReference type="Ensembl" id="ENSGACP00000035394.1"/>
    </source>
</evidence>
<feature type="transmembrane region" description="Helical" evidence="14">
    <location>
        <begin position="274"/>
        <end position="294"/>
    </location>
</feature>
<evidence type="ECO:0000256" key="9">
    <source>
        <dbReference type="ARBA" id="ARBA00023136"/>
    </source>
</evidence>
<evidence type="ECO:0000256" key="2">
    <source>
        <dbReference type="ARBA" id="ARBA00011145"/>
    </source>
</evidence>
<dbReference type="GO" id="GO:0006935">
    <property type="term" value="P:chemotaxis"/>
    <property type="evidence" value="ECO:0007669"/>
    <property type="project" value="UniProtKB-KW"/>
</dbReference>
<evidence type="ECO:0000256" key="10">
    <source>
        <dbReference type="ARBA" id="ARBA00023157"/>
    </source>
</evidence>
<dbReference type="GO" id="GO:0045028">
    <property type="term" value="F:G protein-coupled purinergic nucleotide receptor activity"/>
    <property type="evidence" value="ECO:0007669"/>
    <property type="project" value="TreeGrafter"/>
</dbReference>
<keyword evidence="11" id="KW-0675">Receptor</keyword>
<keyword evidence="4" id="KW-1003">Cell membrane</keyword>
<dbReference type="PROSITE" id="PS50262">
    <property type="entry name" value="G_PROTEIN_RECEP_F1_2"/>
    <property type="match status" value="1"/>
</dbReference>
<keyword evidence="5" id="KW-0145">Chemotaxis</keyword>
<keyword evidence="9 14" id="KW-0472">Membrane</keyword>
<evidence type="ECO:0000259" key="15">
    <source>
        <dbReference type="PROSITE" id="PS50262"/>
    </source>
</evidence>
<keyword evidence="8" id="KW-0297">G-protein coupled receptor</keyword>
<feature type="transmembrane region" description="Helical" evidence="14">
    <location>
        <begin position="39"/>
        <end position="64"/>
    </location>
</feature>
<proteinExistence type="predicted"/>
<dbReference type="PRINTS" id="PR01153">
    <property type="entry name" value="PAFRECEPTOR"/>
</dbReference>
<evidence type="ECO:0000256" key="4">
    <source>
        <dbReference type="ARBA" id="ARBA00022475"/>
    </source>
</evidence>
<keyword evidence="17" id="KW-1185">Reference proteome</keyword>
<feature type="transmembrane region" description="Helical" evidence="14">
    <location>
        <begin position="76"/>
        <end position="98"/>
    </location>
</feature>
<keyword evidence="6 14" id="KW-0812">Transmembrane</keyword>